<keyword evidence="1" id="KW-1133">Transmembrane helix</keyword>
<dbReference type="AlphaFoldDB" id="A0A645ETB5"/>
<organism evidence="2">
    <name type="scientific">bioreactor metagenome</name>
    <dbReference type="NCBI Taxonomy" id="1076179"/>
    <lineage>
        <taxon>unclassified sequences</taxon>
        <taxon>metagenomes</taxon>
        <taxon>ecological metagenomes</taxon>
    </lineage>
</organism>
<gene>
    <name evidence="2" type="ORF">SDC9_152337</name>
</gene>
<reference evidence="2" key="1">
    <citation type="submission" date="2019-08" db="EMBL/GenBank/DDBJ databases">
        <authorList>
            <person name="Kucharzyk K."/>
            <person name="Murdoch R.W."/>
            <person name="Higgins S."/>
            <person name="Loffler F."/>
        </authorList>
    </citation>
    <scope>NUCLEOTIDE SEQUENCE</scope>
</reference>
<sequence>MNLEAVAPLSDTMGILGLGMLGIFIVTAAIIITITLLNLLASPSKKRKRS</sequence>
<evidence type="ECO:0000256" key="1">
    <source>
        <dbReference type="SAM" id="Phobius"/>
    </source>
</evidence>
<keyword evidence="1" id="KW-0472">Membrane</keyword>
<name>A0A645ETB5_9ZZZZ</name>
<proteinExistence type="predicted"/>
<dbReference type="EMBL" id="VSSQ01050997">
    <property type="protein sequence ID" value="MPN05087.1"/>
    <property type="molecule type" value="Genomic_DNA"/>
</dbReference>
<accession>A0A645ETB5</accession>
<feature type="transmembrane region" description="Helical" evidence="1">
    <location>
        <begin position="15"/>
        <end position="41"/>
    </location>
</feature>
<evidence type="ECO:0000313" key="2">
    <source>
        <dbReference type="EMBL" id="MPN05087.1"/>
    </source>
</evidence>
<evidence type="ECO:0008006" key="3">
    <source>
        <dbReference type="Google" id="ProtNLM"/>
    </source>
</evidence>
<keyword evidence="1" id="KW-0812">Transmembrane</keyword>
<protein>
    <recommendedName>
        <fullName evidence="3">Oxaloacetate decarboxylase</fullName>
    </recommendedName>
</protein>
<comment type="caution">
    <text evidence="2">The sequence shown here is derived from an EMBL/GenBank/DDBJ whole genome shotgun (WGS) entry which is preliminary data.</text>
</comment>